<proteinExistence type="predicted"/>
<feature type="compositionally biased region" description="Basic and acidic residues" evidence="1">
    <location>
        <begin position="76"/>
        <end position="110"/>
    </location>
</feature>
<protein>
    <submittedName>
        <fullName evidence="2">Uncharacterized protein</fullName>
    </submittedName>
</protein>
<evidence type="ECO:0000256" key="1">
    <source>
        <dbReference type="SAM" id="MobiDB-lite"/>
    </source>
</evidence>
<dbReference type="Proteomes" id="UP000030703">
    <property type="component" value="Unassembled WGS sequence"/>
</dbReference>
<accession>W9Z2I7</accession>
<evidence type="ECO:0000313" key="2">
    <source>
        <dbReference type="EMBL" id="EXK25595.1"/>
    </source>
</evidence>
<dbReference type="HOGENOM" id="CLU_754479_0_0_1"/>
<reference evidence="2" key="1">
    <citation type="submission" date="2012-04" db="EMBL/GenBank/DDBJ databases">
        <title>The Genome Sequence of Fusarium oxysporum melonis.</title>
        <authorList>
            <consortium name="The Broad Institute Genome Sequencing Platform"/>
            <person name="Ma L.-J."/>
            <person name="Gale L.R."/>
            <person name="Schwartz D.C."/>
            <person name="Zhou S."/>
            <person name="Corby-Kistler H."/>
            <person name="Young S.K."/>
            <person name="Zeng Q."/>
            <person name="Gargeya S."/>
            <person name="Fitzgerald M."/>
            <person name="Haas B."/>
            <person name="Abouelleil A."/>
            <person name="Alvarado L."/>
            <person name="Arachchi H.M."/>
            <person name="Berlin A."/>
            <person name="Brown A."/>
            <person name="Chapman S.B."/>
            <person name="Chen Z."/>
            <person name="Dunbar C."/>
            <person name="Freedman E."/>
            <person name="Gearin G."/>
            <person name="Goldberg J."/>
            <person name="Griggs A."/>
            <person name="Gujja S."/>
            <person name="Heiman D."/>
            <person name="Howarth C."/>
            <person name="Larson L."/>
            <person name="Lui A."/>
            <person name="MacDonald P.J.P."/>
            <person name="Montmayeur A."/>
            <person name="Murphy C."/>
            <person name="Neiman D."/>
            <person name="Pearson M."/>
            <person name="Priest M."/>
            <person name="Roberts A."/>
            <person name="Saif S."/>
            <person name="Shea T."/>
            <person name="Shenoy N."/>
            <person name="Sisk P."/>
            <person name="Stolte C."/>
            <person name="Sykes S."/>
            <person name="Wortman J."/>
            <person name="Nusbaum C."/>
            <person name="Birren B."/>
        </authorList>
    </citation>
    <scope>NUCLEOTIDE SEQUENCE</scope>
    <source>
        <strain evidence="2">26406</strain>
    </source>
</reference>
<gene>
    <name evidence="2" type="ORF">FOMG_17757</name>
</gene>
<dbReference type="AlphaFoldDB" id="W9Z2I7"/>
<dbReference type="OrthoDB" id="5050412at2759"/>
<name>W9Z2I7_FUSOX</name>
<dbReference type="VEuPathDB" id="FungiDB:FOMG_17757"/>
<sequence length="367" mass="40739">MLRYDGTSFTRVEADYSNPCLLGESRPEAMPGEDYSRPWFPGEERPMVGSSGWEALARVHPAVNSTFRQTILTDDNGSRRPTDGERAARATSKNEPKGKHDRGADKNKDKKIAFVDGDRLKVLAIEALRQAEEVADHTTRGTPADALQLRAIELREEEQPLPPGPQHIDVGMAQNISEEEFERLLQHLQHDLGRLNLQNGVGKAVLTTEKKSRHILEKIRSRRSPSASYSCYRSLRPSAMQCRLKAKTAKTKEAPVNMLALFRELLEPELSAELEEEAHGGDQDATVWQTPECLAAPEEAVPNTLGYVAKYLSGYYTNAILLNGGLAVNLVNENFINRSGLRPGLLAHTEPICLAINEVAQVQGKLW</sequence>
<dbReference type="EMBL" id="JH659392">
    <property type="protein sequence ID" value="EXK25595.1"/>
    <property type="molecule type" value="Genomic_DNA"/>
</dbReference>
<organism evidence="2">
    <name type="scientific">Fusarium oxysporum f. sp. melonis 26406</name>
    <dbReference type="NCBI Taxonomy" id="1089452"/>
    <lineage>
        <taxon>Eukaryota</taxon>
        <taxon>Fungi</taxon>
        <taxon>Dikarya</taxon>
        <taxon>Ascomycota</taxon>
        <taxon>Pezizomycotina</taxon>
        <taxon>Sordariomycetes</taxon>
        <taxon>Hypocreomycetidae</taxon>
        <taxon>Hypocreales</taxon>
        <taxon>Nectriaceae</taxon>
        <taxon>Fusarium</taxon>
        <taxon>Fusarium oxysporum species complex</taxon>
    </lineage>
</organism>
<feature type="region of interest" description="Disordered" evidence="1">
    <location>
        <begin position="68"/>
        <end position="110"/>
    </location>
</feature>
<reference evidence="2" key="2">
    <citation type="submission" date="2012-05" db="EMBL/GenBank/DDBJ databases">
        <title>Annotation of the Genome Sequence of Fusarium oxysporum f. sp. melonis 26406.</title>
        <authorList>
            <consortium name="The Broad Institute Genomics Platform"/>
            <person name="Ma L.-J."/>
            <person name="Corby-Kistler H."/>
            <person name="Broz K."/>
            <person name="Gale L.R."/>
            <person name="Jonkers W."/>
            <person name="O'Donnell K."/>
            <person name="Ploetz R."/>
            <person name="Steinberg C."/>
            <person name="Schwartz D.C."/>
            <person name="VanEtten H."/>
            <person name="Zhou S."/>
            <person name="Young S.K."/>
            <person name="Zeng Q."/>
            <person name="Gargeya S."/>
            <person name="Fitzgerald M."/>
            <person name="Abouelleil A."/>
            <person name="Alvarado L."/>
            <person name="Chapman S.B."/>
            <person name="Gainer-Dewar J."/>
            <person name="Goldberg J."/>
            <person name="Griggs A."/>
            <person name="Gujja S."/>
            <person name="Hansen M."/>
            <person name="Howarth C."/>
            <person name="Imamovic A."/>
            <person name="Ireland A."/>
            <person name="Larimer J."/>
            <person name="McCowan C."/>
            <person name="Murphy C."/>
            <person name="Pearson M."/>
            <person name="Poon T.W."/>
            <person name="Priest M."/>
            <person name="Roberts A."/>
            <person name="Saif S."/>
            <person name="Shea T."/>
            <person name="Sykes S."/>
            <person name="Wortman J."/>
            <person name="Nusbaum C."/>
            <person name="Birren B."/>
        </authorList>
    </citation>
    <scope>NUCLEOTIDE SEQUENCE</scope>
    <source>
        <strain evidence="2">26406</strain>
    </source>
</reference>